<protein>
    <submittedName>
        <fullName evidence="6">Glycoside hydrolase family 73 protein</fullName>
    </submittedName>
</protein>
<evidence type="ECO:0000313" key="4">
    <source>
        <dbReference type="EMBL" id="MDT2796025.1"/>
    </source>
</evidence>
<dbReference type="Gene3D" id="4.10.80.30">
    <property type="entry name" value="DNA polymerase, domain 6"/>
    <property type="match status" value="1"/>
</dbReference>
<dbReference type="PRINTS" id="PR01002">
    <property type="entry name" value="FLGFLGJ"/>
</dbReference>
<reference evidence="6 7" key="1">
    <citation type="submission" date="2020-04" db="EMBL/GenBank/DDBJ databases">
        <authorList>
            <person name="Hitch T.C.A."/>
            <person name="Wylensek D."/>
            <person name="Clavel T."/>
        </authorList>
    </citation>
    <scope>NUCLEOTIDE SEQUENCE [LARGE SCALE GENOMIC DNA]</scope>
    <source>
        <strain evidence="6 7">WCA-380-WT-3C</strain>
    </source>
</reference>
<reference evidence="5" key="3">
    <citation type="submission" date="2023-12" db="EMBL/GenBank/DDBJ databases">
        <title>Molecular genomic analyses of Enterococcus cecorum from sepsis oubreaks in broilers.</title>
        <authorList>
            <person name="Rhoads D."/>
            <person name="Alrubaye A."/>
        </authorList>
    </citation>
    <scope>NUCLEOTIDE SEQUENCE</scope>
    <source>
        <strain evidence="5">1755</strain>
    </source>
</reference>
<dbReference type="EMBL" id="JABAFV010000001">
    <property type="protein sequence ID" value="NME48709.1"/>
    <property type="molecule type" value="Genomic_DNA"/>
</dbReference>
<dbReference type="Proteomes" id="UP001255696">
    <property type="component" value="Unassembled WGS sequence"/>
</dbReference>
<evidence type="ECO:0000313" key="5">
    <source>
        <dbReference type="EMBL" id="MDZ5598338.1"/>
    </source>
</evidence>
<accession>A0A0H2Q2H9</accession>
<dbReference type="Pfam" id="PF01832">
    <property type="entry name" value="Glucosaminidase"/>
    <property type="match status" value="1"/>
</dbReference>
<dbReference type="EMBL" id="JARQBI010000003">
    <property type="protein sequence ID" value="MDT2796025.1"/>
    <property type="molecule type" value="Genomic_DNA"/>
</dbReference>
<dbReference type="PROSITE" id="PS51257">
    <property type="entry name" value="PROKAR_LIPOPROTEIN"/>
    <property type="match status" value="1"/>
</dbReference>
<evidence type="ECO:0000256" key="2">
    <source>
        <dbReference type="ARBA" id="ARBA00022801"/>
    </source>
</evidence>
<dbReference type="AlphaFoldDB" id="A0A0H2Q2H9"/>
<feature type="domain" description="Mannosyl-glycoprotein endo-beta-N-acetylglucosamidase-like" evidence="3">
    <location>
        <begin position="44"/>
        <end position="203"/>
    </location>
</feature>
<proteinExistence type="inferred from homology"/>
<evidence type="ECO:0000313" key="6">
    <source>
        <dbReference type="EMBL" id="NME48709.1"/>
    </source>
</evidence>
<dbReference type="GO" id="GO:0004040">
    <property type="term" value="F:amidase activity"/>
    <property type="evidence" value="ECO:0007669"/>
    <property type="project" value="InterPro"/>
</dbReference>
<dbReference type="PANTHER" id="PTHR33308">
    <property type="entry name" value="PEPTIDOGLYCAN HYDROLASE FLGJ"/>
    <property type="match status" value="1"/>
</dbReference>
<dbReference type="InterPro" id="IPR051056">
    <property type="entry name" value="Glycosyl_Hydrolase_73"/>
</dbReference>
<gene>
    <name evidence="6" type="ORF">HF857_00260</name>
    <name evidence="4" type="ORF">P7H47_01890</name>
    <name evidence="5" type="ORF">U1294_08925</name>
</gene>
<reference evidence="4" key="2">
    <citation type="submission" date="2023-03" db="EMBL/GenBank/DDBJ databases">
        <authorList>
            <person name="Shen W."/>
            <person name="Cai J."/>
        </authorList>
    </citation>
    <scope>NUCLEOTIDE SEQUENCE</scope>
    <source>
        <strain evidence="4">B245-2</strain>
    </source>
</reference>
<evidence type="ECO:0000259" key="3">
    <source>
        <dbReference type="SMART" id="SM00047"/>
    </source>
</evidence>
<dbReference type="Gene3D" id="1.10.530.10">
    <property type="match status" value="1"/>
</dbReference>
<comment type="caution">
    <text evidence="6">The sequence shown here is derived from an EMBL/GenBank/DDBJ whole genome shotgun (WGS) entry which is preliminary data.</text>
</comment>
<dbReference type="EMBL" id="JAXOGL010000014">
    <property type="protein sequence ID" value="MDZ5598338.1"/>
    <property type="molecule type" value="Genomic_DNA"/>
</dbReference>
<keyword evidence="2 6" id="KW-0378">Hydrolase</keyword>
<dbReference type="Proteomes" id="UP001290582">
    <property type="component" value="Unassembled WGS sequence"/>
</dbReference>
<evidence type="ECO:0000313" key="7">
    <source>
        <dbReference type="Proteomes" id="UP000588071"/>
    </source>
</evidence>
<dbReference type="SMART" id="SM00047">
    <property type="entry name" value="LYZ2"/>
    <property type="match status" value="1"/>
</dbReference>
<dbReference type="PANTHER" id="PTHR33308:SF10">
    <property type="entry name" value="EXO-GLUCOSAMINIDASE LYTG"/>
    <property type="match status" value="1"/>
</dbReference>
<dbReference type="Proteomes" id="UP000588071">
    <property type="component" value="Unassembled WGS sequence"/>
</dbReference>
<dbReference type="GeneID" id="60871590"/>
<evidence type="ECO:0000256" key="1">
    <source>
        <dbReference type="ARBA" id="ARBA00010266"/>
    </source>
</evidence>
<dbReference type="RefSeq" id="WP_026209959.1">
    <property type="nucleotide sequence ID" value="NZ_AP035890.1"/>
</dbReference>
<dbReference type="InterPro" id="IPR002901">
    <property type="entry name" value="MGlyc_endo_b_GlcNAc-like_dom"/>
</dbReference>
<sequence length="203" mass="23059">MKKKKLKKRKQNMVPVILLACIIIFLTFTFALSQLTTPTPETQAQPEDPDVARQAFIDRLAPHAKELQKQYGVLPSITLGQAILESNWGKSELASKYHNLFGIKAFGDQNKVTLSTKEYVNEQWVTIQGDFKVYESDQASMDDHALLFVNGVDWDKNKYQPVLQAQDYKTAAYALQQAGYATDPTYAEKIIQVIEAHDLQQYD</sequence>
<organism evidence="6 7">
    <name type="scientific">Enterococcus cecorum</name>
    <dbReference type="NCBI Taxonomy" id="44008"/>
    <lineage>
        <taxon>Bacteria</taxon>
        <taxon>Bacillati</taxon>
        <taxon>Bacillota</taxon>
        <taxon>Bacilli</taxon>
        <taxon>Lactobacillales</taxon>
        <taxon>Enterococcaceae</taxon>
        <taxon>Enterococcus</taxon>
    </lineage>
</organism>
<comment type="similarity">
    <text evidence="1">Belongs to the glycosyl hydrolase 73 family.</text>
</comment>
<name>A0A0H2Q2H9_9ENTE</name>